<keyword evidence="7 11" id="KW-0256">Endoplasmic reticulum</keyword>
<dbReference type="Proteomes" id="UP000266152">
    <property type="component" value="Unassembled WGS sequence"/>
</dbReference>
<evidence type="ECO:0000313" key="12">
    <source>
        <dbReference type="EMBL" id="RGP69033.1"/>
    </source>
</evidence>
<keyword evidence="8 11" id="KW-1133">Transmembrane helix</keyword>
<evidence type="ECO:0000256" key="8">
    <source>
        <dbReference type="ARBA" id="ARBA00022989"/>
    </source>
</evidence>
<dbReference type="GO" id="GO:0004577">
    <property type="term" value="F:N-acetylglucosaminyldiphosphodolichol N-acetylglucosaminyltransferase activity"/>
    <property type="evidence" value="ECO:0007669"/>
    <property type="project" value="TreeGrafter"/>
</dbReference>
<evidence type="ECO:0000256" key="1">
    <source>
        <dbReference type="ARBA" id="ARBA00004389"/>
    </source>
</evidence>
<keyword evidence="12" id="KW-0808">Transferase</keyword>
<dbReference type="EMBL" id="PXOF01000064">
    <property type="protein sequence ID" value="RGP69033.1"/>
    <property type="molecule type" value="Genomic_DNA"/>
</dbReference>
<keyword evidence="13" id="KW-1185">Reference proteome</keyword>
<keyword evidence="12" id="KW-0328">Glycosyltransferase</keyword>
<dbReference type="InterPro" id="IPR013969">
    <property type="entry name" value="Oligosacch_biosynth_Alg14"/>
</dbReference>
<comment type="function">
    <text evidence="11">Involved in protein N-glycosylation. Essential for the second step of the dolichol-linked oligosaccharide pathway. Anchors the catalytic subunit ALG13 to the ER.</text>
</comment>
<evidence type="ECO:0000256" key="9">
    <source>
        <dbReference type="ARBA" id="ARBA00023136"/>
    </source>
</evidence>
<dbReference type="PANTHER" id="PTHR12154">
    <property type="entry name" value="GLYCOSYL TRANSFERASE-RELATED"/>
    <property type="match status" value="1"/>
</dbReference>
<dbReference type="GO" id="GO:0031965">
    <property type="term" value="C:nuclear membrane"/>
    <property type="evidence" value="ECO:0007669"/>
    <property type="project" value="UniProtKB-SubCell"/>
</dbReference>
<evidence type="ECO:0000256" key="4">
    <source>
        <dbReference type="ARBA" id="ARBA00011335"/>
    </source>
</evidence>
<gene>
    <name evidence="11" type="primary">ALG14</name>
    <name evidence="12" type="ORF">FSPOR_4903</name>
</gene>
<dbReference type="AlphaFoldDB" id="A0A395S9E1"/>
<reference evidence="12 13" key="1">
    <citation type="journal article" date="2018" name="PLoS Pathog.">
        <title>Evolution of structural diversity of trichothecenes, a family of toxins produced by plant pathogenic and entomopathogenic fungi.</title>
        <authorList>
            <person name="Proctor R.H."/>
            <person name="McCormick S.P."/>
            <person name="Kim H.S."/>
            <person name="Cardoza R.E."/>
            <person name="Stanley A.M."/>
            <person name="Lindo L."/>
            <person name="Kelly A."/>
            <person name="Brown D.W."/>
            <person name="Lee T."/>
            <person name="Vaughan M.M."/>
            <person name="Alexander N.J."/>
            <person name="Busman M."/>
            <person name="Gutierrez S."/>
        </authorList>
    </citation>
    <scope>NUCLEOTIDE SEQUENCE [LARGE SCALE GENOMIC DNA]</scope>
    <source>
        <strain evidence="12 13">NRRL 3299</strain>
    </source>
</reference>
<evidence type="ECO:0000256" key="3">
    <source>
        <dbReference type="ARBA" id="ARBA00009731"/>
    </source>
</evidence>
<organism evidence="12 13">
    <name type="scientific">Fusarium sporotrichioides</name>
    <dbReference type="NCBI Taxonomy" id="5514"/>
    <lineage>
        <taxon>Eukaryota</taxon>
        <taxon>Fungi</taxon>
        <taxon>Dikarya</taxon>
        <taxon>Ascomycota</taxon>
        <taxon>Pezizomycotina</taxon>
        <taxon>Sordariomycetes</taxon>
        <taxon>Hypocreomycetidae</taxon>
        <taxon>Hypocreales</taxon>
        <taxon>Nectriaceae</taxon>
        <taxon>Fusarium</taxon>
    </lineage>
</organism>
<evidence type="ECO:0000313" key="13">
    <source>
        <dbReference type="Proteomes" id="UP000266152"/>
    </source>
</evidence>
<feature type="transmembrane region" description="Helical" evidence="11">
    <location>
        <begin position="28"/>
        <end position="48"/>
    </location>
</feature>
<evidence type="ECO:0000256" key="2">
    <source>
        <dbReference type="ARBA" id="ARBA00004590"/>
    </source>
</evidence>
<evidence type="ECO:0000256" key="11">
    <source>
        <dbReference type="RuleBase" id="RU362127"/>
    </source>
</evidence>
<dbReference type="PANTHER" id="PTHR12154:SF4">
    <property type="entry name" value="UDP-N-ACETYLGLUCOSAMINE TRANSFERASE SUBUNIT ALG14 HOMOLOG"/>
    <property type="match status" value="1"/>
</dbReference>
<evidence type="ECO:0000256" key="6">
    <source>
        <dbReference type="ARBA" id="ARBA00022692"/>
    </source>
</evidence>
<keyword evidence="9 11" id="KW-0472">Membrane</keyword>
<sequence length="276" mass="30782">MELAHILAALTGIGLALFAITSSKLATGLLVCLFACNLFLALSTARHVQLVGARRRFRRSEQASRGQRINPYEYYLFVLGSGGHTKEMLMMMDDGYCSFQNFHRRYLISSGDTMSTNHVVDYETELEALCATQGTHHGSYDTVTVTRARQVHQSLLTTPFTALLSILDIFPALMNPPANTIGARMRYPTCIFTNGPATGFFVGLAAHLLKLLYVVPETSMHIVYIESWARITTLSLTGKLFYYTGIADVLVQHKGVAEKYKVQYCGEMVFNARRET</sequence>
<comment type="caution">
    <text evidence="12">The sequence shown here is derived from an EMBL/GenBank/DDBJ whole genome shotgun (WGS) entry which is preliminary data.</text>
</comment>
<dbReference type="STRING" id="5514.A0A395S9E1"/>
<comment type="subunit">
    <text evidence="4 11">Heterodimer with ALG13 to form a functional enzyme.</text>
</comment>
<protein>
    <recommendedName>
        <fullName evidence="5 11">UDP-N-acetylglucosamine transferase subunit ALG14</fullName>
    </recommendedName>
    <alternativeName>
        <fullName evidence="10 11">Asparagine-linked glycosylation protein 14</fullName>
    </alternativeName>
</protein>
<name>A0A395S9E1_FUSSP</name>
<keyword evidence="6 11" id="KW-0812">Transmembrane</keyword>
<dbReference type="GO" id="GO:0043541">
    <property type="term" value="C:UDP-N-acetylglucosamine transferase complex"/>
    <property type="evidence" value="ECO:0007669"/>
    <property type="project" value="TreeGrafter"/>
</dbReference>
<accession>A0A395S9E1</accession>
<evidence type="ECO:0000256" key="10">
    <source>
        <dbReference type="ARBA" id="ARBA00032062"/>
    </source>
</evidence>
<dbReference type="GO" id="GO:0006488">
    <property type="term" value="P:dolichol-linked oligosaccharide biosynthetic process"/>
    <property type="evidence" value="ECO:0007669"/>
    <property type="project" value="InterPro"/>
</dbReference>
<evidence type="ECO:0000256" key="7">
    <source>
        <dbReference type="ARBA" id="ARBA00022824"/>
    </source>
</evidence>
<evidence type="ECO:0000256" key="5">
    <source>
        <dbReference type="ARBA" id="ARBA00017467"/>
    </source>
</evidence>
<comment type="similarity">
    <text evidence="3 11">Belongs to the ALG14 family.</text>
</comment>
<comment type="subcellular location">
    <subcellularLocation>
        <location evidence="1 11">Endoplasmic reticulum membrane</location>
        <topology evidence="1 11">Single-pass membrane protein</topology>
    </subcellularLocation>
    <subcellularLocation>
        <location evidence="2">Nucleus membrane</location>
        <topology evidence="2">Single-pass membrane protein</topology>
    </subcellularLocation>
</comment>
<dbReference type="Pfam" id="PF08660">
    <property type="entry name" value="Alg14"/>
    <property type="match status" value="1"/>
</dbReference>
<proteinExistence type="inferred from homology"/>